<keyword evidence="5" id="KW-1185">Reference proteome</keyword>
<dbReference type="RefSeq" id="WP_173132653.1">
    <property type="nucleotide sequence ID" value="NZ_CBCSGW010000003.1"/>
</dbReference>
<accession>A0ABX2F6E6</accession>
<evidence type="ECO:0000259" key="3">
    <source>
        <dbReference type="SMART" id="SM01043"/>
    </source>
</evidence>
<dbReference type="SUPFAM" id="SSF46894">
    <property type="entry name" value="C-terminal effector domain of the bipartite response regulators"/>
    <property type="match status" value="1"/>
</dbReference>
<dbReference type="InterPro" id="IPR051677">
    <property type="entry name" value="AfsR-DnrI-RedD_regulator"/>
</dbReference>
<dbReference type="SUPFAM" id="SSF48452">
    <property type="entry name" value="TPR-like"/>
    <property type="match status" value="1"/>
</dbReference>
<feature type="domain" description="Bacterial transcriptional activator" evidence="3">
    <location>
        <begin position="100"/>
        <end position="238"/>
    </location>
</feature>
<dbReference type="Pfam" id="PF03704">
    <property type="entry name" value="BTAD"/>
    <property type="match status" value="1"/>
</dbReference>
<gene>
    <name evidence="4" type="ORF">GC106_37360</name>
</gene>
<dbReference type="InterPro" id="IPR011990">
    <property type="entry name" value="TPR-like_helical_dom_sf"/>
</dbReference>
<dbReference type="PANTHER" id="PTHR35807:SF1">
    <property type="entry name" value="TRANSCRIPTIONAL REGULATOR REDD"/>
    <property type="match status" value="1"/>
</dbReference>
<sequence length="456" mass="50072">MVEPVFRLWGGLSAELNGVSIDLRRAREQRMLVALLAAKRGWTARESLCEWIWDEPPESAANELHHLARALRRELAKLGFDNVVQNRNGLWRLDIPPTSVDVHLVDHLISAPKNDDAHASALLAEALRLCAGEPLAGFASGRIEGFRTAMKEARRHAMVRFYQVELRLGRCRERVGELLALFPEHAGDMKLTALLIAALWLDGRRPEASATFQQYQENLREHGLSLPREMNDLYTRMLNDGLTATGGGFPLGDLIGGSTVDNKAQLTVAVRPDSGKPEEIRDAVASVFTHKDVDCPVRIEDDCVICVVPADVERKRVIGVWMARLAETVDHQASVGISLTGAGNARELAHSPSALAALAGAARGRLVITLANDVRHLDGLAGGRRVDLDKFDRVGENDEWIRVLQDDRTRHKHTANHHRASGRAVASAGHTVTFNNSPVGSQVTAAVINNSQWRTA</sequence>
<dbReference type="PANTHER" id="PTHR35807">
    <property type="entry name" value="TRANSCRIPTIONAL REGULATOR REDD-RELATED"/>
    <property type="match status" value="1"/>
</dbReference>
<organism evidence="4 5">
    <name type="scientific">Kibdelosporangium persicum</name>
    <dbReference type="NCBI Taxonomy" id="2698649"/>
    <lineage>
        <taxon>Bacteria</taxon>
        <taxon>Bacillati</taxon>
        <taxon>Actinomycetota</taxon>
        <taxon>Actinomycetes</taxon>
        <taxon>Pseudonocardiales</taxon>
        <taxon>Pseudonocardiaceae</taxon>
        <taxon>Kibdelosporangium</taxon>
    </lineage>
</organism>
<evidence type="ECO:0000256" key="1">
    <source>
        <dbReference type="ARBA" id="ARBA00023015"/>
    </source>
</evidence>
<name>A0ABX2F6E6_9PSEU</name>
<evidence type="ECO:0000256" key="2">
    <source>
        <dbReference type="ARBA" id="ARBA00023163"/>
    </source>
</evidence>
<dbReference type="Gene3D" id="1.10.10.10">
    <property type="entry name" value="Winged helix-like DNA-binding domain superfamily/Winged helix DNA-binding domain"/>
    <property type="match status" value="1"/>
</dbReference>
<dbReference type="SMART" id="SM01043">
    <property type="entry name" value="BTAD"/>
    <property type="match status" value="1"/>
</dbReference>
<dbReference type="InterPro" id="IPR036388">
    <property type="entry name" value="WH-like_DNA-bd_sf"/>
</dbReference>
<dbReference type="Proteomes" id="UP000763557">
    <property type="component" value="Unassembled WGS sequence"/>
</dbReference>
<evidence type="ECO:0000313" key="5">
    <source>
        <dbReference type="Proteomes" id="UP000763557"/>
    </source>
</evidence>
<dbReference type="EMBL" id="JAAATY010000010">
    <property type="protein sequence ID" value="NRN66511.1"/>
    <property type="molecule type" value="Genomic_DNA"/>
</dbReference>
<keyword evidence="1" id="KW-0805">Transcription regulation</keyword>
<evidence type="ECO:0000313" key="4">
    <source>
        <dbReference type="EMBL" id="NRN66511.1"/>
    </source>
</evidence>
<dbReference type="InterPro" id="IPR005158">
    <property type="entry name" value="BTAD"/>
</dbReference>
<keyword evidence="2" id="KW-0804">Transcription</keyword>
<comment type="caution">
    <text evidence="4">The sequence shown here is derived from an EMBL/GenBank/DDBJ whole genome shotgun (WGS) entry which is preliminary data.</text>
</comment>
<dbReference type="Gene3D" id="1.25.40.10">
    <property type="entry name" value="Tetratricopeptide repeat domain"/>
    <property type="match status" value="1"/>
</dbReference>
<reference evidence="4 5" key="1">
    <citation type="submission" date="2020-01" db="EMBL/GenBank/DDBJ databases">
        <title>Kibdelosporangium persica a novel Actinomycetes from a hot desert in Iran.</title>
        <authorList>
            <person name="Safaei N."/>
            <person name="Zaburannyi N."/>
            <person name="Mueller R."/>
            <person name="Wink J."/>
        </authorList>
    </citation>
    <scope>NUCLEOTIDE SEQUENCE [LARGE SCALE GENOMIC DNA]</scope>
    <source>
        <strain evidence="4 5">4NS15</strain>
    </source>
</reference>
<dbReference type="InterPro" id="IPR016032">
    <property type="entry name" value="Sig_transdc_resp-reg_C-effctor"/>
</dbReference>
<proteinExistence type="predicted"/>
<protein>
    <recommendedName>
        <fullName evidence="3">Bacterial transcriptional activator domain-containing protein</fullName>
    </recommendedName>
</protein>